<protein>
    <submittedName>
        <fullName evidence="1">Uncharacterized protein</fullName>
    </submittedName>
</protein>
<keyword evidence="2" id="KW-1185">Reference proteome</keyword>
<name>A0A2R6P214_9APHY</name>
<reference evidence="1 2" key="1">
    <citation type="submission" date="2018-02" db="EMBL/GenBank/DDBJ databases">
        <title>Genome sequence of the basidiomycete white-rot fungus Phlebia centrifuga.</title>
        <authorList>
            <person name="Granchi Z."/>
            <person name="Peng M."/>
            <person name="de Vries R.P."/>
            <person name="Hilden K."/>
            <person name="Makela M.R."/>
            <person name="Grigoriev I."/>
            <person name="Riley R."/>
        </authorList>
    </citation>
    <scope>NUCLEOTIDE SEQUENCE [LARGE SCALE GENOMIC DNA]</scope>
    <source>
        <strain evidence="1 2">FBCC195</strain>
    </source>
</reference>
<evidence type="ECO:0000313" key="1">
    <source>
        <dbReference type="EMBL" id="PSR83880.1"/>
    </source>
</evidence>
<organism evidence="1 2">
    <name type="scientific">Hermanssonia centrifuga</name>
    <dbReference type="NCBI Taxonomy" id="98765"/>
    <lineage>
        <taxon>Eukaryota</taxon>
        <taxon>Fungi</taxon>
        <taxon>Dikarya</taxon>
        <taxon>Basidiomycota</taxon>
        <taxon>Agaricomycotina</taxon>
        <taxon>Agaricomycetes</taxon>
        <taxon>Polyporales</taxon>
        <taxon>Meruliaceae</taxon>
        <taxon>Hermanssonia</taxon>
    </lineage>
</organism>
<dbReference type="EMBL" id="MLYV02000550">
    <property type="protein sequence ID" value="PSR83880.1"/>
    <property type="molecule type" value="Genomic_DNA"/>
</dbReference>
<comment type="caution">
    <text evidence="1">The sequence shown here is derived from an EMBL/GenBank/DDBJ whole genome shotgun (WGS) entry which is preliminary data.</text>
</comment>
<accession>A0A2R6P214</accession>
<proteinExistence type="predicted"/>
<sequence length="92" mass="10545">MCKLGYIQPIGVPNTSPGWLLASRRADIFKSSELNTLDGSRARGYSELRTLHLYWAFWWGKSWIGISIRAIPTPLYRSTGKRAAWVFNQLED</sequence>
<dbReference type="AlphaFoldDB" id="A0A2R6P214"/>
<dbReference type="Proteomes" id="UP000186601">
    <property type="component" value="Unassembled WGS sequence"/>
</dbReference>
<gene>
    <name evidence="1" type="ORF">PHLCEN_2v5589</name>
</gene>
<evidence type="ECO:0000313" key="2">
    <source>
        <dbReference type="Proteomes" id="UP000186601"/>
    </source>
</evidence>